<keyword evidence="1" id="KW-1015">Disulfide bond</keyword>
<dbReference type="InterPro" id="IPR050442">
    <property type="entry name" value="Peptidase_S1_coag_factors"/>
</dbReference>
<dbReference type="GO" id="GO:0005509">
    <property type="term" value="F:calcium ion binding"/>
    <property type="evidence" value="ECO:0007669"/>
    <property type="project" value="InterPro"/>
</dbReference>
<dbReference type="Ensembl" id="ENSSGRT00000099286.1">
    <property type="protein sequence ID" value="ENSSGRP00000093288.1"/>
    <property type="gene ID" value="ENSSGRG00000046721.1"/>
</dbReference>
<dbReference type="InterPro" id="IPR035972">
    <property type="entry name" value="GLA-like_dom_SF"/>
</dbReference>
<dbReference type="InterPro" id="IPR017857">
    <property type="entry name" value="Coagulation_fac-like_Gla_dom"/>
</dbReference>
<feature type="domain" description="Gla" evidence="2">
    <location>
        <begin position="19"/>
        <end position="56"/>
    </location>
</feature>
<dbReference type="Proteomes" id="UP000472262">
    <property type="component" value="Unassembled WGS sequence"/>
</dbReference>
<dbReference type="PROSITE" id="PS50998">
    <property type="entry name" value="GLA_2"/>
    <property type="match status" value="1"/>
</dbReference>
<keyword evidence="4" id="KW-1185">Reference proteome</keyword>
<evidence type="ECO:0000256" key="1">
    <source>
        <dbReference type="ARBA" id="ARBA00023157"/>
    </source>
</evidence>
<evidence type="ECO:0000313" key="4">
    <source>
        <dbReference type="Proteomes" id="UP000472262"/>
    </source>
</evidence>
<dbReference type="SMART" id="SM00069">
    <property type="entry name" value="GLA"/>
    <property type="match status" value="1"/>
</dbReference>
<accession>A0A672RVY4</accession>
<dbReference type="PANTHER" id="PTHR24278">
    <property type="entry name" value="COAGULATION FACTOR"/>
    <property type="match status" value="1"/>
</dbReference>
<dbReference type="Gene3D" id="4.10.740.10">
    <property type="entry name" value="Coagulation Factor IX"/>
    <property type="match status" value="1"/>
</dbReference>
<dbReference type="Pfam" id="PF00594">
    <property type="entry name" value="Gla"/>
    <property type="match status" value="1"/>
</dbReference>
<reference evidence="3" key="2">
    <citation type="submission" date="2025-09" db="UniProtKB">
        <authorList>
            <consortium name="Ensembl"/>
        </authorList>
    </citation>
    <scope>IDENTIFICATION</scope>
</reference>
<evidence type="ECO:0000259" key="2">
    <source>
        <dbReference type="PROSITE" id="PS50998"/>
    </source>
</evidence>
<protein>
    <recommendedName>
        <fullName evidence="2">Gla domain-containing protein</fullName>
    </recommendedName>
</protein>
<dbReference type="InParanoid" id="A0A672RVY4"/>
<sequence length="83" mass="9507">NGPFLDGKDANSLLKRFPRANGFLEEFRPGNIERECAEESCSFEEANEVFENKERTVNPVFIGQRCKQILFPVFVCFLFADAI</sequence>
<proteinExistence type="predicted"/>
<name>A0A672RVY4_SINGR</name>
<dbReference type="OMA" id="FIGQRCK"/>
<dbReference type="InterPro" id="IPR000294">
    <property type="entry name" value="GLA_domain"/>
</dbReference>
<evidence type="ECO:0000313" key="3">
    <source>
        <dbReference type="Ensembl" id="ENSSGRP00000093288.1"/>
    </source>
</evidence>
<dbReference type="FunFam" id="4.10.740.10:FF:000001">
    <property type="entry name" value="vitamin K-dependent protein S"/>
    <property type="match status" value="1"/>
</dbReference>
<dbReference type="PANTHER" id="PTHR24278:SF39">
    <property type="entry name" value="TRANSMEMBRANE GAMMA-CARBOXYGLUTAMIC ACID PROTEIN 3"/>
    <property type="match status" value="1"/>
</dbReference>
<organism evidence="3 4">
    <name type="scientific">Sinocyclocheilus grahami</name>
    <name type="common">Dianchi golden-line fish</name>
    <name type="synonym">Barbus grahami</name>
    <dbReference type="NCBI Taxonomy" id="75366"/>
    <lineage>
        <taxon>Eukaryota</taxon>
        <taxon>Metazoa</taxon>
        <taxon>Chordata</taxon>
        <taxon>Craniata</taxon>
        <taxon>Vertebrata</taxon>
        <taxon>Euteleostomi</taxon>
        <taxon>Actinopterygii</taxon>
        <taxon>Neopterygii</taxon>
        <taxon>Teleostei</taxon>
        <taxon>Ostariophysi</taxon>
        <taxon>Cypriniformes</taxon>
        <taxon>Cyprinidae</taxon>
        <taxon>Cyprininae</taxon>
        <taxon>Sinocyclocheilus</taxon>
    </lineage>
</organism>
<dbReference type="AlphaFoldDB" id="A0A672RVY4"/>
<dbReference type="SUPFAM" id="SSF57630">
    <property type="entry name" value="GLA-domain"/>
    <property type="match status" value="1"/>
</dbReference>
<dbReference type="PRINTS" id="PR00001">
    <property type="entry name" value="GLABLOOD"/>
</dbReference>
<reference evidence="3" key="1">
    <citation type="submission" date="2025-08" db="UniProtKB">
        <authorList>
            <consortium name="Ensembl"/>
        </authorList>
    </citation>
    <scope>IDENTIFICATION</scope>
</reference>
<dbReference type="GO" id="GO:0005615">
    <property type="term" value="C:extracellular space"/>
    <property type="evidence" value="ECO:0007669"/>
    <property type="project" value="TreeGrafter"/>
</dbReference>